<evidence type="ECO:0000256" key="1">
    <source>
        <dbReference type="ARBA" id="ARBA00007381"/>
    </source>
</evidence>
<dbReference type="SUPFAM" id="SSF53067">
    <property type="entry name" value="Actin-like ATPase domain"/>
    <property type="match status" value="2"/>
</dbReference>
<reference evidence="4 5" key="1">
    <citation type="submission" date="2024-03" db="EMBL/GenBank/DDBJ databases">
        <title>Aquirufa genome sequencing.</title>
        <authorList>
            <person name="Pitt A."/>
            <person name="Hahn M.W."/>
        </authorList>
    </citation>
    <scope>NUCLEOTIDE SEQUENCE [LARGE SCALE GENOMIC DNA]</scope>
    <source>
        <strain evidence="4 5">PLAD-142S6K</strain>
    </source>
</reference>
<evidence type="ECO:0000256" key="2">
    <source>
        <dbReference type="ARBA" id="ARBA00022741"/>
    </source>
</evidence>
<dbReference type="PROSITE" id="PS00297">
    <property type="entry name" value="HSP70_1"/>
    <property type="match status" value="1"/>
</dbReference>
<evidence type="ECO:0000313" key="5">
    <source>
        <dbReference type="Proteomes" id="UP001598114"/>
    </source>
</evidence>
<evidence type="ECO:0000256" key="3">
    <source>
        <dbReference type="ARBA" id="ARBA00022840"/>
    </source>
</evidence>
<protein>
    <submittedName>
        <fullName evidence="4">Hsp70 family protein</fullName>
    </submittedName>
</protein>
<accession>A0ABW6D060</accession>
<dbReference type="Gene3D" id="3.90.640.10">
    <property type="entry name" value="Actin, Chain A, domain 4"/>
    <property type="match status" value="1"/>
</dbReference>
<dbReference type="PRINTS" id="PR00301">
    <property type="entry name" value="HEATSHOCK70"/>
</dbReference>
<dbReference type="InterPro" id="IPR043129">
    <property type="entry name" value="ATPase_NBD"/>
</dbReference>
<dbReference type="PANTHER" id="PTHR19375">
    <property type="entry name" value="HEAT SHOCK PROTEIN 70KDA"/>
    <property type="match status" value="1"/>
</dbReference>
<dbReference type="Gene3D" id="2.60.34.10">
    <property type="entry name" value="Substrate Binding Domain Of DNAk, Chain A, domain 1"/>
    <property type="match status" value="1"/>
</dbReference>
<dbReference type="Proteomes" id="UP001598114">
    <property type="component" value="Unassembled WGS sequence"/>
</dbReference>
<dbReference type="RefSeq" id="WP_377974987.1">
    <property type="nucleotide sequence ID" value="NZ_JBBKYA010000002.1"/>
</dbReference>
<sequence length="845" mass="94192">MRNKIDYGIDLGTTNSAIVRMENGVPVVKKTDKQADTLPSCVYINKKKELQVGEIPYHNMKADAIRALRDFKKADSNTFIEFKRTMGTTHNYESSNYGKSISPVELSAEILKTLKSFISDENLNSIVITVPAKFLNPQNEATMQAAKLAGFKHVELLQEPVAAATAYGLGSKNKDGYWLVFDFGGGTFDAALIKSEEGILSVLDTDGDAWLGGKNLDEAIVDQIILPYLQENYAIESLLDDIEKKEILRSAVKFSAEEAKIQLSLKESWNILSNLGDLPFEDENGEEPEIDITINQEDLEKVFRPIFQKAIDITNNLISRNNLKGADLGALILVGGPTYSPILRKMLKEQVSENIDTSVDPMTVVAKGAALFASTISISDEVKEISRDSTKIQLDIKYEATTVELDSLINLKILKDKSSEILPDKIFAEVTRFDGGWSSGKKIIGEKASIIEVLLVEGRSNSFDITLYDETGNKLECQPNQFSVLQGIGGLDGMQVLPYHIGIGKFFISEGKDLFKSIPNLEKNKPLRNGIVGILNDNRTRSAIRPGIASDKLRIPIYQGEFGADGSNPLLNNLVTEVVITGEDLPALLPEGSEVEITIKIDSSQLMKFSAYFPLLNHTEELQVDINNTEPPTEELLNNEISKAKKVAKKVNDSDVSNNLDELEVQLENEKGSADGKMKILDSLRKELLILDKAEKLAEWPKIEKALKDSFFEWEELINKIEDNNDDGEIDIDKVKSNNIEFKNTIEQIIRQKDSKAAKELTDIIVGLIIELRNSLTGGDVDRRRIEYHDKEFNNISWKDKNKARVLVNQGLKLIEEGKTNQLKSILYQIWDLRIDSDEGGDTLS</sequence>
<comment type="caution">
    <text evidence="4">The sequence shown here is derived from an EMBL/GenBank/DDBJ whole genome shotgun (WGS) entry which is preliminary data.</text>
</comment>
<gene>
    <name evidence="4" type="ORF">SKC38_03060</name>
</gene>
<evidence type="ECO:0000313" key="4">
    <source>
        <dbReference type="EMBL" id="MFD3275201.1"/>
    </source>
</evidence>
<keyword evidence="5" id="KW-1185">Reference proteome</keyword>
<dbReference type="InterPro" id="IPR013126">
    <property type="entry name" value="Hsp_70_fam"/>
</dbReference>
<organism evidence="4 5">
    <name type="scientific">Aquirufa echingensis</name>
    <dbReference type="NCBI Taxonomy" id="3096516"/>
    <lineage>
        <taxon>Bacteria</taxon>
        <taxon>Pseudomonadati</taxon>
        <taxon>Bacteroidota</taxon>
        <taxon>Cytophagia</taxon>
        <taxon>Cytophagales</taxon>
        <taxon>Flectobacillaceae</taxon>
        <taxon>Aquirufa</taxon>
    </lineage>
</organism>
<dbReference type="InterPro" id="IPR029047">
    <property type="entry name" value="HSP70_peptide-bd_sf"/>
</dbReference>
<dbReference type="InterPro" id="IPR018181">
    <property type="entry name" value="Heat_shock_70_CS"/>
</dbReference>
<dbReference type="Pfam" id="PF00012">
    <property type="entry name" value="HSP70"/>
    <property type="match status" value="1"/>
</dbReference>
<keyword evidence="2" id="KW-0547">Nucleotide-binding</keyword>
<dbReference type="EMBL" id="JBBKYA010000002">
    <property type="protein sequence ID" value="MFD3275201.1"/>
    <property type="molecule type" value="Genomic_DNA"/>
</dbReference>
<keyword evidence="3" id="KW-0067">ATP-binding</keyword>
<name>A0ABW6D060_9BACT</name>
<dbReference type="CDD" id="cd24029">
    <property type="entry name" value="ASKHA_NBD_HSP70_DnaK_HscA_HscC"/>
    <property type="match status" value="1"/>
</dbReference>
<proteinExistence type="inferred from homology"/>
<comment type="similarity">
    <text evidence="1">Belongs to the heat shock protein 70 family.</text>
</comment>
<dbReference type="Gene3D" id="3.30.420.40">
    <property type="match status" value="2"/>
</dbReference>